<dbReference type="RefSeq" id="WP_185659885.1">
    <property type="nucleotide sequence ID" value="NZ_CAWPOO010000007.1"/>
</dbReference>
<evidence type="ECO:0000313" key="4">
    <source>
        <dbReference type="EMBL" id="MBC2605999.1"/>
    </source>
</evidence>
<gene>
    <name evidence="4" type="ORF">H5P27_08075</name>
</gene>
<protein>
    <submittedName>
        <fullName evidence="4">Sulfatase-like hydrolase/transferase</fullName>
    </submittedName>
</protein>
<comment type="similarity">
    <text evidence="1">Belongs to the sulfatase family.</text>
</comment>
<dbReference type="SUPFAM" id="SSF53649">
    <property type="entry name" value="Alkaline phosphatase-like"/>
    <property type="match status" value="1"/>
</dbReference>
<dbReference type="PANTHER" id="PTHR42693:SF53">
    <property type="entry name" value="ENDO-4-O-SULFATASE"/>
    <property type="match status" value="1"/>
</dbReference>
<keyword evidence="5" id="KW-1185">Reference proteome</keyword>
<sequence>MKKAGICGMSALGAISNPDVCVVLTTQWRASAFGFAGDPNARTICLDDLAEESRWIRQAVTPHPFGVFARAAFLTGLRSPKNGIENYFDPLPAKSRSLAAAFEVAGYETAFFGKWQLYERDPLAPVVGEAHARVVVPENRRLGFGLWEGFESGFLLNDPLLHGTGIPQPKRFEGYQSDVVIDRFLEFRRRRTSRKPLFSVISLDSPHPPYAAPAAGIKPLDPDSIRLLRGTTSDPDLRATARRELSGYYSHIEATDRSIGRLVDFERKFGCWNDSIFAFSSVHGDMHGVDGKFRKGWPDEEAVRIPMLIKGAGIGVDDDLLMSLVDLGPTLLGLAGVDSAWGGDGSNLASCLLGGDPGPPQQEISMPSVPPFAKQCAYVWNANRTPERTEVFPKDDEPYTLEHLGNWEFEA</sequence>
<accession>A0A7X1B5G5</accession>
<dbReference type="AlphaFoldDB" id="A0A7X1B5G5"/>
<proteinExistence type="inferred from homology"/>
<comment type="caution">
    <text evidence="4">The sequence shown here is derived from an EMBL/GenBank/DDBJ whole genome shotgun (WGS) entry which is preliminary data.</text>
</comment>
<dbReference type="Proteomes" id="UP000526501">
    <property type="component" value="Unassembled WGS sequence"/>
</dbReference>
<dbReference type="InterPro" id="IPR017850">
    <property type="entry name" value="Alkaline_phosphatase_core_sf"/>
</dbReference>
<dbReference type="Gene3D" id="3.40.720.10">
    <property type="entry name" value="Alkaline Phosphatase, subunit A"/>
    <property type="match status" value="1"/>
</dbReference>
<evidence type="ECO:0000256" key="1">
    <source>
        <dbReference type="ARBA" id="ARBA00008779"/>
    </source>
</evidence>
<dbReference type="PANTHER" id="PTHR42693">
    <property type="entry name" value="ARYLSULFATASE FAMILY MEMBER"/>
    <property type="match status" value="1"/>
</dbReference>
<organism evidence="4 5">
    <name type="scientific">Pelagicoccus albus</name>
    <dbReference type="NCBI Taxonomy" id="415222"/>
    <lineage>
        <taxon>Bacteria</taxon>
        <taxon>Pseudomonadati</taxon>
        <taxon>Verrucomicrobiota</taxon>
        <taxon>Opitutia</taxon>
        <taxon>Puniceicoccales</taxon>
        <taxon>Pelagicoccaceae</taxon>
        <taxon>Pelagicoccus</taxon>
    </lineage>
</organism>
<dbReference type="EMBL" id="JACHVC010000007">
    <property type="protein sequence ID" value="MBC2605999.1"/>
    <property type="molecule type" value="Genomic_DNA"/>
</dbReference>
<feature type="domain" description="Sulfatase N-terminal" evidence="3">
    <location>
        <begin position="18"/>
        <end position="337"/>
    </location>
</feature>
<reference evidence="4 5" key="1">
    <citation type="submission" date="2020-07" db="EMBL/GenBank/DDBJ databases">
        <authorList>
            <person name="Feng X."/>
        </authorList>
    </citation>
    <scope>NUCLEOTIDE SEQUENCE [LARGE SCALE GENOMIC DNA]</scope>
    <source>
        <strain evidence="4 5">JCM23202</strain>
    </source>
</reference>
<dbReference type="GO" id="GO:0004065">
    <property type="term" value="F:arylsulfatase activity"/>
    <property type="evidence" value="ECO:0007669"/>
    <property type="project" value="TreeGrafter"/>
</dbReference>
<keyword evidence="4" id="KW-0808">Transferase</keyword>
<dbReference type="Pfam" id="PF00884">
    <property type="entry name" value="Sulfatase"/>
    <property type="match status" value="1"/>
</dbReference>
<dbReference type="GO" id="GO:0016740">
    <property type="term" value="F:transferase activity"/>
    <property type="evidence" value="ECO:0007669"/>
    <property type="project" value="UniProtKB-KW"/>
</dbReference>
<evidence type="ECO:0000313" key="5">
    <source>
        <dbReference type="Proteomes" id="UP000526501"/>
    </source>
</evidence>
<name>A0A7X1B5G5_9BACT</name>
<evidence type="ECO:0000256" key="2">
    <source>
        <dbReference type="ARBA" id="ARBA00022801"/>
    </source>
</evidence>
<evidence type="ECO:0000259" key="3">
    <source>
        <dbReference type="Pfam" id="PF00884"/>
    </source>
</evidence>
<dbReference type="InterPro" id="IPR000917">
    <property type="entry name" value="Sulfatase_N"/>
</dbReference>
<keyword evidence="2 4" id="KW-0378">Hydrolase</keyword>
<dbReference type="InterPro" id="IPR050738">
    <property type="entry name" value="Sulfatase"/>
</dbReference>